<dbReference type="AlphaFoldDB" id="A0A1V9XBS1"/>
<keyword evidence="2" id="KW-1185">Reference proteome</keyword>
<protein>
    <submittedName>
        <fullName evidence="1">Uncharacterized protein</fullName>
    </submittedName>
</protein>
<feature type="non-terminal residue" evidence="1">
    <location>
        <position position="63"/>
    </location>
</feature>
<accession>A0A1V9XBS1</accession>
<sequence>MAGPNLSPWLHCASNGEIVLERLLKPPRQARSPRCSADLRQVLSFDCAPPSGSGGVQLTQTPQ</sequence>
<dbReference type="EMBL" id="MNPL01015613">
    <property type="protein sequence ID" value="OQR70995.1"/>
    <property type="molecule type" value="Genomic_DNA"/>
</dbReference>
<name>A0A1V9XBS1_9ACAR</name>
<gene>
    <name evidence="1" type="ORF">BIW11_11271</name>
</gene>
<comment type="caution">
    <text evidence="1">The sequence shown here is derived from an EMBL/GenBank/DDBJ whole genome shotgun (WGS) entry which is preliminary data.</text>
</comment>
<reference evidence="1 2" key="1">
    <citation type="journal article" date="2017" name="Gigascience">
        <title>Draft genome of the honey bee ectoparasitic mite, Tropilaelaps mercedesae, is shaped by the parasitic life history.</title>
        <authorList>
            <person name="Dong X."/>
            <person name="Armstrong S.D."/>
            <person name="Xia D."/>
            <person name="Makepeace B.L."/>
            <person name="Darby A.C."/>
            <person name="Kadowaki T."/>
        </authorList>
    </citation>
    <scope>NUCLEOTIDE SEQUENCE [LARGE SCALE GENOMIC DNA]</scope>
    <source>
        <strain evidence="1">Wuxi-XJTLU</strain>
    </source>
</reference>
<dbReference type="Proteomes" id="UP000192247">
    <property type="component" value="Unassembled WGS sequence"/>
</dbReference>
<dbReference type="InParanoid" id="A0A1V9XBS1"/>
<proteinExistence type="predicted"/>
<evidence type="ECO:0000313" key="2">
    <source>
        <dbReference type="Proteomes" id="UP000192247"/>
    </source>
</evidence>
<organism evidence="1 2">
    <name type="scientific">Tropilaelaps mercedesae</name>
    <dbReference type="NCBI Taxonomy" id="418985"/>
    <lineage>
        <taxon>Eukaryota</taxon>
        <taxon>Metazoa</taxon>
        <taxon>Ecdysozoa</taxon>
        <taxon>Arthropoda</taxon>
        <taxon>Chelicerata</taxon>
        <taxon>Arachnida</taxon>
        <taxon>Acari</taxon>
        <taxon>Parasitiformes</taxon>
        <taxon>Mesostigmata</taxon>
        <taxon>Gamasina</taxon>
        <taxon>Dermanyssoidea</taxon>
        <taxon>Laelapidae</taxon>
        <taxon>Tropilaelaps</taxon>
    </lineage>
</organism>
<evidence type="ECO:0000313" key="1">
    <source>
        <dbReference type="EMBL" id="OQR70995.1"/>
    </source>
</evidence>